<comment type="caution">
    <text evidence="2">Lacks conserved residue(s) required for the propagation of feature annotation.</text>
</comment>
<evidence type="ECO:0000256" key="2">
    <source>
        <dbReference type="PROSITE-ProRule" id="PRU00302"/>
    </source>
</evidence>
<evidence type="ECO:0000259" key="3">
    <source>
        <dbReference type="PROSITE" id="PS50923"/>
    </source>
</evidence>
<accession>A0AAD9J0C7</accession>
<dbReference type="Pfam" id="PF00084">
    <property type="entry name" value="Sushi"/>
    <property type="match status" value="1"/>
</dbReference>
<evidence type="ECO:0000313" key="5">
    <source>
        <dbReference type="Proteomes" id="UP001208570"/>
    </source>
</evidence>
<dbReference type="AlphaFoldDB" id="A0AAD9J0C7"/>
<sequence>MNSLPDCGHVTPRGFVDIWMSTVLVDPGDLSGDMSGSCSRDVVIGPPKSGPYCHLKHNESLSWRPECLNRQNRIPGEIYNLELDVYAVSIRTSDWLKHASDTHCQGDGFYDGILDKCLTADDVCEQATCSRPAVKHGDVICQGYAEGRQCHVTCKQGYNLFGSEEYLTCTNNTWIGNIHCEPVDCGVPRLPHTVMDCPDGTTYFIGDGYCDVNNNQARCQWDGGDCCLSTSSSGFVTSCGPGCMCKDPDAIENRDVVNRARRHHRTGVEIRHGANHRKWHRVE</sequence>
<dbReference type="InterPro" id="IPR035976">
    <property type="entry name" value="Sushi/SCR/CCP_sf"/>
</dbReference>
<reference evidence="4" key="1">
    <citation type="journal article" date="2023" name="Mol. Biol. Evol.">
        <title>Third-Generation Sequencing Reveals the Adaptive Role of the Epigenome in Three Deep-Sea Polychaetes.</title>
        <authorList>
            <person name="Perez M."/>
            <person name="Aroh O."/>
            <person name="Sun Y."/>
            <person name="Lan Y."/>
            <person name="Juniper S.K."/>
            <person name="Young C.R."/>
            <person name="Angers B."/>
            <person name="Qian P.Y."/>
        </authorList>
    </citation>
    <scope>NUCLEOTIDE SEQUENCE</scope>
    <source>
        <strain evidence="4">P08H-3</strain>
    </source>
</reference>
<dbReference type="PANTHER" id="PTHR46130:SF3">
    <property type="entry name" value="CHROMOSOME UNDETERMINED SCAFFOLD_33, WHOLE GENOME SHOTGUN SEQUENCE"/>
    <property type="match status" value="1"/>
</dbReference>
<feature type="domain" description="Sushi" evidence="3">
    <location>
        <begin position="127"/>
        <end position="182"/>
    </location>
</feature>
<dbReference type="InterPro" id="IPR043543">
    <property type="entry name" value="PAPPA/PAPPA2"/>
</dbReference>
<proteinExistence type="predicted"/>
<gene>
    <name evidence="4" type="ORF">LSH36_826g01056</name>
</gene>
<dbReference type="PANTHER" id="PTHR46130">
    <property type="entry name" value="LAMGL DOMAIN-CONTAINING PROTEIN"/>
    <property type="match status" value="1"/>
</dbReference>
<keyword evidence="2" id="KW-0768">Sushi</keyword>
<dbReference type="SUPFAM" id="SSF57535">
    <property type="entry name" value="Complement control module/SCR domain"/>
    <property type="match status" value="1"/>
</dbReference>
<dbReference type="GO" id="GO:0006508">
    <property type="term" value="P:proteolysis"/>
    <property type="evidence" value="ECO:0007669"/>
    <property type="project" value="TreeGrafter"/>
</dbReference>
<dbReference type="CDD" id="cd00033">
    <property type="entry name" value="CCP"/>
    <property type="match status" value="1"/>
</dbReference>
<dbReference type="GO" id="GO:0007166">
    <property type="term" value="P:cell surface receptor signaling pathway"/>
    <property type="evidence" value="ECO:0007669"/>
    <property type="project" value="TreeGrafter"/>
</dbReference>
<comment type="caution">
    <text evidence="4">The sequence shown here is derived from an EMBL/GenBank/DDBJ whole genome shotgun (WGS) entry which is preliminary data.</text>
</comment>
<organism evidence="4 5">
    <name type="scientific">Paralvinella palmiformis</name>
    <dbReference type="NCBI Taxonomy" id="53620"/>
    <lineage>
        <taxon>Eukaryota</taxon>
        <taxon>Metazoa</taxon>
        <taxon>Spiralia</taxon>
        <taxon>Lophotrochozoa</taxon>
        <taxon>Annelida</taxon>
        <taxon>Polychaeta</taxon>
        <taxon>Sedentaria</taxon>
        <taxon>Canalipalpata</taxon>
        <taxon>Terebellida</taxon>
        <taxon>Terebelliformia</taxon>
        <taxon>Alvinellidae</taxon>
        <taxon>Paralvinella</taxon>
    </lineage>
</organism>
<evidence type="ECO:0000256" key="1">
    <source>
        <dbReference type="ARBA" id="ARBA00023157"/>
    </source>
</evidence>
<keyword evidence="1" id="KW-1015">Disulfide bond</keyword>
<protein>
    <recommendedName>
        <fullName evidence="3">Sushi domain-containing protein</fullName>
    </recommendedName>
</protein>
<evidence type="ECO:0000313" key="4">
    <source>
        <dbReference type="EMBL" id="KAK2143610.1"/>
    </source>
</evidence>
<dbReference type="GO" id="GO:0005615">
    <property type="term" value="C:extracellular space"/>
    <property type="evidence" value="ECO:0007669"/>
    <property type="project" value="TreeGrafter"/>
</dbReference>
<dbReference type="EMBL" id="JAODUP010000826">
    <property type="protein sequence ID" value="KAK2143610.1"/>
    <property type="molecule type" value="Genomic_DNA"/>
</dbReference>
<dbReference type="InterPro" id="IPR000436">
    <property type="entry name" value="Sushi_SCR_CCP_dom"/>
</dbReference>
<dbReference type="Proteomes" id="UP001208570">
    <property type="component" value="Unassembled WGS sequence"/>
</dbReference>
<dbReference type="PROSITE" id="PS50923">
    <property type="entry name" value="SUSHI"/>
    <property type="match status" value="1"/>
</dbReference>
<dbReference type="Gene3D" id="2.10.70.10">
    <property type="entry name" value="Complement Module, domain 1"/>
    <property type="match status" value="1"/>
</dbReference>
<dbReference type="SMART" id="SM00032">
    <property type="entry name" value="CCP"/>
    <property type="match status" value="1"/>
</dbReference>
<dbReference type="GO" id="GO:0004222">
    <property type="term" value="F:metalloendopeptidase activity"/>
    <property type="evidence" value="ECO:0007669"/>
    <property type="project" value="TreeGrafter"/>
</dbReference>
<name>A0AAD9J0C7_9ANNE</name>
<keyword evidence="5" id="KW-1185">Reference proteome</keyword>